<dbReference type="AlphaFoldDB" id="A0A0C2XNB3"/>
<evidence type="ECO:0000313" key="2">
    <source>
        <dbReference type="Proteomes" id="UP000053424"/>
    </source>
</evidence>
<dbReference type="HOGENOM" id="CLU_076652_0_0_1"/>
<reference evidence="1 2" key="1">
    <citation type="submission" date="2014-04" db="EMBL/GenBank/DDBJ databases">
        <authorList>
            <consortium name="DOE Joint Genome Institute"/>
            <person name="Kuo A."/>
            <person name="Gay G."/>
            <person name="Dore J."/>
            <person name="Kohler A."/>
            <person name="Nagy L.G."/>
            <person name="Floudas D."/>
            <person name="Copeland A."/>
            <person name="Barry K.W."/>
            <person name="Cichocki N."/>
            <person name="Veneault-Fourrey C."/>
            <person name="LaButti K."/>
            <person name="Lindquist E.A."/>
            <person name="Lipzen A."/>
            <person name="Lundell T."/>
            <person name="Morin E."/>
            <person name="Murat C."/>
            <person name="Sun H."/>
            <person name="Tunlid A."/>
            <person name="Henrissat B."/>
            <person name="Grigoriev I.V."/>
            <person name="Hibbett D.S."/>
            <person name="Martin F."/>
            <person name="Nordberg H.P."/>
            <person name="Cantor M.N."/>
            <person name="Hua S.X."/>
        </authorList>
    </citation>
    <scope>NUCLEOTIDE SEQUENCE [LARGE SCALE GENOMIC DNA]</scope>
    <source>
        <strain evidence="2">h7</strain>
    </source>
</reference>
<protein>
    <submittedName>
        <fullName evidence="1">Uncharacterized protein</fullName>
    </submittedName>
</protein>
<evidence type="ECO:0000313" key="1">
    <source>
        <dbReference type="EMBL" id="KIM39138.1"/>
    </source>
</evidence>
<reference evidence="2" key="2">
    <citation type="submission" date="2015-01" db="EMBL/GenBank/DDBJ databases">
        <title>Evolutionary Origins and Diversification of the Mycorrhizal Mutualists.</title>
        <authorList>
            <consortium name="DOE Joint Genome Institute"/>
            <consortium name="Mycorrhizal Genomics Consortium"/>
            <person name="Kohler A."/>
            <person name="Kuo A."/>
            <person name="Nagy L.G."/>
            <person name="Floudas D."/>
            <person name="Copeland A."/>
            <person name="Barry K.W."/>
            <person name="Cichocki N."/>
            <person name="Veneault-Fourrey C."/>
            <person name="LaButti K."/>
            <person name="Lindquist E.A."/>
            <person name="Lipzen A."/>
            <person name="Lundell T."/>
            <person name="Morin E."/>
            <person name="Murat C."/>
            <person name="Riley R."/>
            <person name="Ohm R."/>
            <person name="Sun H."/>
            <person name="Tunlid A."/>
            <person name="Henrissat B."/>
            <person name="Grigoriev I.V."/>
            <person name="Hibbett D.S."/>
            <person name="Martin F."/>
        </authorList>
    </citation>
    <scope>NUCLEOTIDE SEQUENCE [LARGE SCALE GENOMIC DNA]</scope>
    <source>
        <strain evidence="2">h7</strain>
    </source>
</reference>
<sequence>MFLIVNAIGSPGIKPAEDGPARGDGDGVDLVQVPEGTPIRLIRDDMANLGFSDALLDYNGIKVKPRDSDYVNHHISGPGETTVISEVLFDFMGKPAPFFGYEDVIMDCACDLIDFEGELDVLMEDIEASPGVAPSYATSFAELKSESIPMDVDSYDDQVRRSIVVSLLNLGLDVPPELNGPTRPAKKVNRKATRTRAGGLHNYARPADVLGECGSKCPRVYSYISAISSLTGYLVN</sequence>
<dbReference type="EMBL" id="KN831787">
    <property type="protein sequence ID" value="KIM39138.1"/>
    <property type="molecule type" value="Genomic_DNA"/>
</dbReference>
<organism evidence="1 2">
    <name type="scientific">Hebeloma cylindrosporum</name>
    <dbReference type="NCBI Taxonomy" id="76867"/>
    <lineage>
        <taxon>Eukaryota</taxon>
        <taxon>Fungi</taxon>
        <taxon>Dikarya</taxon>
        <taxon>Basidiomycota</taxon>
        <taxon>Agaricomycotina</taxon>
        <taxon>Agaricomycetes</taxon>
        <taxon>Agaricomycetidae</taxon>
        <taxon>Agaricales</taxon>
        <taxon>Agaricineae</taxon>
        <taxon>Hymenogastraceae</taxon>
        <taxon>Hebeloma</taxon>
    </lineage>
</organism>
<gene>
    <name evidence="1" type="ORF">M413DRAFT_236542</name>
</gene>
<keyword evidence="2" id="KW-1185">Reference proteome</keyword>
<accession>A0A0C2XNB3</accession>
<proteinExistence type="predicted"/>
<name>A0A0C2XNB3_HEBCY</name>
<dbReference type="Proteomes" id="UP000053424">
    <property type="component" value="Unassembled WGS sequence"/>
</dbReference>